<accession>A0A2U3D9C4</accession>
<dbReference type="EMBL" id="MPDK01000008">
    <property type="protein sequence ID" value="PWI57865.1"/>
    <property type="molecule type" value="Genomic_DNA"/>
</dbReference>
<dbReference type="PRINTS" id="PR00071">
    <property type="entry name" value="HMGCOARDTASE"/>
</dbReference>
<dbReference type="SUPFAM" id="SSF56542">
    <property type="entry name" value="Substrate-binding domain of HMG-CoA reductase"/>
    <property type="match status" value="1"/>
</dbReference>
<dbReference type="Proteomes" id="UP000245380">
    <property type="component" value="Unassembled WGS sequence"/>
</dbReference>
<dbReference type="GO" id="GO:0015936">
    <property type="term" value="P:coenzyme A metabolic process"/>
    <property type="evidence" value="ECO:0007669"/>
    <property type="project" value="InterPro"/>
</dbReference>
<dbReference type="InterPro" id="IPR004553">
    <property type="entry name" value="HMG_CoA_Rdtase_bac-typ"/>
</dbReference>
<dbReference type="PROSITE" id="PS50065">
    <property type="entry name" value="HMG_COA_REDUCTASE_4"/>
    <property type="match status" value="1"/>
</dbReference>
<dbReference type="PANTHER" id="PTHR10572">
    <property type="entry name" value="3-HYDROXY-3-METHYLGLUTARYL-COENZYME A REDUCTASE"/>
    <property type="match status" value="1"/>
</dbReference>
<dbReference type="CDD" id="cd00644">
    <property type="entry name" value="HMG-CoA_reductase_classII"/>
    <property type="match status" value="1"/>
</dbReference>
<dbReference type="InterPro" id="IPR009023">
    <property type="entry name" value="HMG_CoA_Rdtase_NAD(P)-bd_sf"/>
</dbReference>
<evidence type="ECO:0000256" key="1">
    <source>
        <dbReference type="ARBA" id="ARBA00007661"/>
    </source>
</evidence>
<dbReference type="PROSITE" id="PS00066">
    <property type="entry name" value="HMG_COA_REDUCTASE_1"/>
    <property type="match status" value="1"/>
</dbReference>
<evidence type="ECO:0000256" key="2">
    <source>
        <dbReference type="ARBA" id="ARBA00023002"/>
    </source>
</evidence>
<dbReference type="Gene3D" id="3.90.770.10">
    <property type="entry name" value="3-hydroxy-3-methylglutaryl-coenzyme A Reductase, Chain A, domain 2"/>
    <property type="match status" value="2"/>
</dbReference>
<dbReference type="UniPathway" id="UPA00257">
    <property type="reaction ID" value="UER00367"/>
</dbReference>
<dbReference type="Gene3D" id="1.10.8.660">
    <property type="match status" value="1"/>
</dbReference>
<dbReference type="Pfam" id="PF00368">
    <property type="entry name" value="HMG-CoA_red"/>
    <property type="match status" value="1"/>
</dbReference>
<dbReference type="PANTHER" id="PTHR10572:SF24">
    <property type="entry name" value="3-HYDROXY-3-METHYLGLUTARYL-COENZYME A REDUCTASE"/>
    <property type="match status" value="1"/>
</dbReference>
<dbReference type="InterPro" id="IPR002202">
    <property type="entry name" value="HMG_CoA_Rdtase"/>
</dbReference>
<comment type="catalytic activity">
    <reaction evidence="3">
        <text>(R)-mevalonate + 2 NAD(+) + CoA = (3S)-3-hydroxy-3-methylglutaryl-CoA + 2 NADH + 2 H(+)</text>
        <dbReference type="Rhea" id="RHEA:14833"/>
        <dbReference type="ChEBI" id="CHEBI:15378"/>
        <dbReference type="ChEBI" id="CHEBI:36464"/>
        <dbReference type="ChEBI" id="CHEBI:43074"/>
        <dbReference type="ChEBI" id="CHEBI:57287"/>
        <dbReference type="ChEBI" id="CHEBI:57540"/>
        <dbReference type="ChEBI" id="CHEBI:57945"/>
        <dbReference type="EC" id="1.1.1.88"/>
    </reaction>
</comment>
<organism evidence="4 5">
    <name type="scientific">Sulfoacidibacillus thermotolerans</name>
    <name type="common">Acidibacillus sulfuroxidans</name>
    <dbReference type="NCBI Taxonomy" id="1765684"/>
    <lineage>
        <taxon>Bacteria</taxon>
        <taxon>Bacillati</taxon>
        <taxon>Bacillota</taxon>
        <taxon>Bacilli</taxon>
        <taxon>Bacillales</taxon>
        <taxon>Alicyclobacillaceae</taxon>
        <taxon>Sulfoacidibacillus</taxon>
    </lineage>
</organism>
<dbReference type="InterPro" id="IPR009029">
    <property type="entry name" value="HMG_CoA_Rdtase_sub-bd_dom_sf"/>
</dbReference>
<dbReference type="AlphaFoldDB" id="A0A2U3D9C4"/>
<dbReference type="GO" id="GO:0140643">
    <property type="term" value="F:hydroxymethylglutaryl-CoA reductase (NADH) activity"/>
    <property type="evidence" value="ECO:0007669"/>
    <property type="project" value="UniProtKB-EC"/>
</dbReference>
<dbReference type="OrthoDB" id="9764892at2"/>
<dbReference type="SUPFAM" id="SSF55035">
    <property type="entry name" value="NAD-binding domain of HMG-CoA reductase"/>
    <property type="match status" value="1"/>
</dbReference>
<comment type="similarity">
    <text evidence="1 3">Belongs to the HMG-CoA reductase family.</text>
</comment>
<name>A0A2U3D9C4_SULT2</name>
<sequence>MSKSRFPGFYRLSVEERVNLVAQEVNLTKEEKDLLFGVTPFSVDRGDFMIENVVGMMPLPLGIAVNFKINGKEILVPMVIEEPSVVAAASNMARAAYESGGFTTSYSGSMMRAQVQVVDVADPYAAMARIYEHRSSILELCNSKDPTLVSFGGGARDIEVFVLHTQKQPMVILHLLVDTRDAMGANTVNTMAEAVAPFIEQITAGRVLLRIISNLADRRLVRARTVVTPEAIGGHEVVENILLAQQFAEFDPYRAATHNKGIMNGISAVVLATGNDTRAVEAGAHAYACRSGRYMSLTRWEKDGEGNLVGTLEIPMAVGIVGGATKSHPFAQLALKIMGVHTAEDLAGIIASVGLAQNLGALRALASEGIQQGHMALHARNLAIMAGAEITQVDEIVKQAIAEKNITYDHILELVKRTSTRVL</sequence>
<dbReference type="PROSITE" id="PS00318">
    <property type="entry name" value="HMG_COA_REDUCTASE_2"/>
    <property type="match status" value="1"/>
</dbReference>
<evidence type="ECO:0000256" key="3">
    <source>
        <dbReference type="RuleBase" id="RU361219"/>
    </source>
</evidence>
<comment type="caution">
    <text evidence="4">The sequence shown here is derived from an EMBL/GenBank/DDBJ whole genome shotgun (WGS) entry which is preliminary data.</text>
</comment>
<gene>
    <name evidence="4" type="ORF">BM613_06700</name>
</gene>
<dbReference type="InterPro" id="IPR023074">
    <property type="entry name" value="HMG_CoA_Rdtase_cat_sf"/>
</dbReference>
<keyword evidence="3" id="KW-0520">NAD</keyword>
<keyword evidence="2 3" id="KW-0560">Oxidoreductase</keyword>
<evidence type="ECO:0000313" key="5">
    <source>
        <dbReference type="Proteomes" id="UP000245380"/>
    </source>
</evidence>
<dbReference type="NCBIfam" id="TIGR00532">
    <property type="entry name" value="HMG_CoA_R_NAD"/>
    <property type="match status" value="1"/>
</dbReference>
<dbReference type="RefSeq" id="WP_109430402.1">
    <property type="nucleotide sequence ID" value="NZ_MPDK01000008.1"/>
</dbReference>
<protein>
    <recommendedName>
        <fullName evidence="3">3-hydroxy-3-methylglutaryl coenzyme A reductase</fullName>
        <shortName evidence="3">HMG-CoA reductase</shortName>
        <ecNumber evidence="3">1.1.1.88</ecNumber>
    </recommendedName>
</protein>
<evidence type="ECO:0000313" key="4">
    <source>
        <dbReference type="EMBL" id="PWI57865.1"/>
    </source>
</evidence>
<comment type="pathway">
    <text evidence="3">Metabolic intermediate metabolism; (R)-mevalonate degradation; (S)-3-hydroxy-3-methylglutaryl-CoA from (R)-mevalonate: step 1/1.</text>
</comment>
<dbReference type="InterPro" id="IPR023076">
    <property type="entry name" value="HMG_CoA_Rdtase_CS"/>
</dbReference>
<reference evidence="4 5" key="1">
    <citation type="submission" date="2016-11" db="EMBL/GenBank/DDBJ databases">
        <title>Comparative genomics of Acidibacillus ferroxidans species.</title>
        <authorList>
            <person name="Oliveira G."/>
            <person name="Nunes G."/>
            <person name="Oliveira R."/>
            <person name="Araujo F."/>
            <person name="Salim A."/>
            <person name="Scholte L."/>
            <person name="Morais D."/>
            <person name="Nancucheo I."/>
            <person name="Johnson D.B."/>
            <person name="Grail B."/>
            <person name="Bittencourt J."/>
            <person name="Valadares R."/>
        </authorList>
    </citation>
    <scope>NUCLEOTIDE SEQUENCE [LARGE SCALE GENOMIC DNA]</scope>
    <source>
        <strain evidence="4 5">Y002</strain>
    </source>
</reference>
<dbReference type="PROSITE" id="PS01192">
    <property type="entry name" value="HMG_COA_REDUCTASE_3"/>
    <property type="match status" value="1"/>
</dbReference>
<proteinExistence type="inferred from homology"/>
<dbReference type="EC" id="1.1.1.88" evidence="3"/>
<dbReference type="GO" id="GO:0004420">
    <property type="term" value="F:hydroxymethylglutaryl-CoA reductase (NADPH) activity"/>
    <property type="evidence" value="ECO:0007669"/>
    <property type="project" value="InterPro"/>
</dbReference>
<keyword evidence="5" id="KW-1185">Reference proteome</keyword>